<protein>
    <submittedName>
        <fullName evidence="1">Uncharacterized protein</fullName>
    </submittedName>
</protein>
<evidence type="ECO:0000313" key="2">
    <source>
        <dbReference type="Proteomes" id="UP001187192"/>
    </source>
</evidence>
<organism evidence="1 2">
    <name type="scientific">Ficus carica</name>
    <name type="common">Common fig</name>
    <dbReference type="NCBI Taxonomy" id="3494"/>
    <lineage>
        <taxon>Eukaryota</taxon>
        <taxon>Viridiplantae</taxon>
        <taxon>Streptophyta</taxon>
        <taxon>Embryophyta</taxon>
        <taxon>Tracheophyta</taxon>
        <taxon>Spermatophyta</taxon>
        <taxon>Magnoliopsida</taxon>
        <taxon>eudicotyledons</taxon>
        <taxon>Gunneridae</taxon>
        <taxon>Pentapetalae</taxon>
        <taxon>rosids</taxon>
        <taxon>fabids</taxon>
        <taxon>Rosales</taxon>
        <taxon>Moraceae</taxon>
        <taxon>Ficeae</taxon>
        <taxon>Ficus</taxon>
    </lineage>
</organism>
<dbReference type="EMBL" id="BTGU01009766">
    <property type="protein sequence ID" value="GMN28015.1"/>
    <property type="molecule type" value="Genomic_DNA"/>
</dbReference>
<keyword evidence="2" id="KW-1185">Reference proteome</keyword>
<dbReference type="AlphaFoldDB" id="A0AA88CR69"/>
<dbReference type="Proteomes" id="UP001187192">
    <property type="component" value="Unassembled WGS sequence"/>
</dbReference>
<gene>
    <name evidence="1" type="ORF">TIFTF001_051632</name>
</gene>
<name>A0AA88CR69_FICCA</name>
<comment type="caution">
    <text evidence="1">The sequence shown here is derived from an EMBL/GenBank/DDBJ whole genome shotgun (WGS) entry which is preliminary data.</text>
</comment>
<reference evidence="1" key="1">
    <citation type="submission" date="2023-07" db="EMBL/GenBank/DDBJ databases">
        <title>draft genome sequence of fig (Ficus carica).</title>
        <authorList>
            <person name="Takahashi T."/>
            <person name="Nishimura K."/>
        </authorList>
    </citation>
    <scope>NUCLEOTIDE SEQUENCE</scope>
</reference>
<sequence>MRLNCSASEGSRSCLG</sequence>
<proteinExistence type="predicted"/>
<accession>A0AA88CR69</accession>
<evidence type="ECO:0000313" key="1">
    <source>
        <dbReference type="EMBL" id="GMN28015.1"/>
    </source>
</evidence>